<feature type="domain" description="MTTase N-terminal" evidence="11">
    <location>
        <begin position="110"/>
        <end position="228"/>
    </location>
</feature>
<comment type="cofactor">
    <cofactor evidence="1">
        <name>[4Fe-4S] cluster</name>
        <dbReference type="ChEBI" id="CHEBI:49883"/>
    </cofactor>
</comment>
<evidence type="ECO:0000313" key="14">
    <source>
        <dbReference type="Proteomes" id="UP000242457"/>
    </source>
</evidence>
<feature type="domain" description="Radical SAM core" evidence="12">
    <location>
        <begin position="251"/>
        <end position="506"/>
    </location>
</feature>
<dbReference type="InterPro" id="IPR038135">
    <property type="entry name" value="Methylthiotransferase_N_sf"/>
</dbReference>
<dbReference type="InterPro" id="IPR058240">
    <property type="entry name" value="rSAM_sf"/>
</dbReference>
<dbReference type="GO" id="GO:0051539">
    <property type="term" value="F:4 iron, 4 sulfur cluster binding"/>
    <property type="evidence" value="ECO:0007669"/>
    <property type="project" value="UniProtKB-KW"/>
</dbReference>
<keyword evidence="4" id="KW-0949">S-adenosyl-L-methionine</keyword>
<dbReference type="InterPro" id="IPR020612">
    <property type="entry name" value="Methylthiotransferase_CS"/>
</dbReference>
<dbReference type="SFLD" id="SFLDG01061">
    <property type="entry name" value="methylthiotransferase"/>
    <property type="match status" value="1"/>
</dbReference>
<evidence type="ECO:0000256" key="8">
    <source>
        <dbReference type="ARBA" id="ARBA00053923"/>
    </source>
</evidence>
<dbReference type="Proteomes" id="UP000242457">
    <property type="component" value="Unassembled WGS sequence"/>
</dbReference>
<dbReference type="GO" id="GO:0005739">
    <property type="term" value="C:mitochondrion"/>
    <property type="evidence" value="ECO:0007669"/>
    <property type="project" value="TreeGrafter"/>
</dbReference>
<keyword evidence="5" id="KW-0479">Metal-binding</keyword>
<dbReference type="InterPro" id="IPR006638">
    <property type="entry name" value="Elp3/MiaA/NifB-like_rSAM"/>
</dbReference>
<dbReference type="Gene3D" id="3.40.50.12160">
    <property type="entry name" value="Methylthiotransferase, N-terminal domain"/>
    <property type="match status" value="1"/>
</dbReference>
<dbReference type="FunFam" id="3.80.30.20:FF:000003">
    <property type="entry name" value="CDK5 regulatory subunit-associated protein 1"/>
    <property type="match status" value="1"/>
</dbReference>
<evidence type="ECO:0000256" key="7">
    <source>
        <dbReference type="ARBA" id="ARBA00023014"/>
    </source>
</evidence>
<dbReference type="SFLD" id="SFLDS00029">
    <property type="entry name" value="Radical_SAM"/>
    <property type="match status" value="1"/>
</dbReference>
<evidence type="ECO:0000259" key="12">
    <source>
        <dbReference type="PROSITE" id="PS51918"/>
    </source>
</evidence>
<proteinExistence type="inferred from homology"/>
<dbReference type="GO" id="GO:0035597">
    <property type="term" value="F:tRNA-2-methylthio-N(6)-dimethylallyladenosine(37) synthase activity"/>
    <property type="evidence" value="ECO:0007669"/>
    <property type="project" value="TreeGrafter"/>
</dbReference>
<comment type="similarity">
    <text evidence="2">Belongs to the methylthiotransferase family. MiaB subfamily.</text>
</comment>
<dbReference type="GO" id="GO:0060255">
    <property type="term" value="P:regulation of macromolecule metabolic process"/>
    <property type="evidence" value="ECO:0007669"/>
    <property type="project" value="UniProtKB-ARBA"/>
</dbReference>
<dbReference type="SUPFAM" id="SSF102114">
    <property type="entry name" value="Radical SAM enzymes"/>
    <property type="match status" value="1"/>
</dbReference>
<dbReference type="InterPro" id="IPR007197">
    <property type="entry name" value="rSAM"/>
</dbReference>
<dbReference type="PROSITE" id="PS51918">
    <property type="entry name" value="RADICAL_SAM"/>
    <property type="match status" value="1"/>
</dbReference>
<name>A0A2A3ED93_APICC</name>
<dbReference type="InterPro" id="IPR023404">
    <property type="entry name" value="rSAM_horseshoe"/>
</dbReference>
<dbReference type="Pfam" id="PF04055">
    <property type="entry name" value="Radical_SAM"/>
    <property type="match status" value="1"/>
</dbReference>
<dbReference type="AlphaFoldDB" id="A0A2A3ED93"/>
<dbReference type="InterPro" id="IPR006463">
    <property type="entry name" value="MiaB_methiolase"/>
</dbReference>
<dbReference type="Pfam" id="PF00919">
    <property type="entry name" value="UPF0004"/>
    <property type="match status" value="1"/>
</dbReference>
<dbReference type="GO" id="GO:0046872">
    <property type="term" value="F:metal ion binding"/>
    <property type="evidence" value="ECO:0007669"/>
    <property type="project" value="UniProtKB-KW"/>
</dbReference>
<dbReference type="GO" id="GO:0005829">
    <property type="term" value="C:cytosol"/>
    <property type="evidence" value="ECO:0007669"/>
    <property type="project" value="TreeGrafter"/>
</dbReference>
<dbReference type="SMART" id="SM00729">
    <property type="entry name" value="Elp3"/>
    <property type="match status" value="1"/>
</dbReference>
<dbReference type="NCBIfam" id="TIGR01574">
    <property type="entry name" value="miaB-methiolase"/>
    <property type="match status" value="1"/>
</dbReference>
<gene>
    <name evidence="13" type="ORF">APICC_03293</name>
</gene>
<dbReference type="InterPro" id="IPR005839">
    <property type="entry name" value="Methylthiotransferase"/>
</dbReference>
<dbReference type="InterPro" id="IPR013848">
    <property type="entry name" value="Methylthiotransferase_N"/>
</dbReference>
<keyword evidence="14" id="KW-1185">Reference proteome</keyword>
<dbReference type="EMBL" id="KZ288285">
    <property type="protein sequence ID" value="PBC29454.1"/>
    <property type="molecule type" value="Genomic_DNA"/>
</dbReference>
<keyword evidence="7" id="KW-0411">Iron-sulfur</keyword>
<dbReference type="GO" id="GO:0080090">
    <property type="term" value="P:regulation of primary metabolic process"/>
    <property type="evidence" value="ECO:0007669"/>
    <property type="project" value="UniProtKB-ARBA"/>
</dbReference>
<evidence type="ECO:0000256" key="9">
    <source>
        <dbReference type="ARBA" id="ARBA00074452"/>
    </source>
</evidence>
<evidence type="ECO:0000259" key="10">
    <source>
        <dbReference type="PROSITE" id="PS50926"/>
    </source>
</evidence>
<dbReference type="Gene3D" id="3.80.30.20">
    <property type="entry name" value="tm_1862 like domain"/>
    <property type="match status" value="1"/>
</dbReference>
<dbReference type="PROSITE" id="PS50926">
    <property type="entry name" value="TRAM"/>
    <property type="match status" value="1"/>
</dbReference>
<evidence type="ECO:0000256" key="4">
    <source>
        <dbReference type="ARBA" id="ARBA00022691"/>
    </source>
</evidence>
<organism evidence="13 14">
    <name type="scientific">Apis cerana cerana</name>
    <name type="common">Oriental honeybee</name>
    <dbReference type="NCBI Taxonomy" id="94128"/>
    <lineage>
        <taxon>Eukaryota</taxon>
        <taxon>Metazoa</taxon>
        <taxon>Ecdysozoa</taxon>
        <taxon>Arthropoda</taxon>
        <taxon>Hexapoda</taxon>
        <taxon>Insecta</taxon>
        <taxon>Pterygota</taxon>
        <taxon>Neoptera</taxon>
        <taxon>Endopterygota</taxon>
        <taxon>Hymenoptera</taxon>
        <taxon>Apocrita</taxon>
        <taxon>Aculeata</taxon>
        <taxon>Apoidea</taxon>
        <taxon>Anthophila</taxon>
        <taxon>Apidae</taxon>
        <taxon>Apis</taxon>
    </lineage>
</organism>
<evidence type="ECO:0000256" key="1">
    <source>
        <dbReference type="ARBA" id="ARBA00001966"/>
    </source>
</evidence>
<evidence type="ECO:0000256" key="2">
    <source>
        <dbReference type="ARBA" id="ARBA00009815"/>
    </source>
</evidence>
<dbReference type="NCBIfam" id="TIGR00089">
    <property type="entry name" value="MiaB/RimO family radical SAM methylthiotransferase"/>
    <property type="match status" value="1"/>
</dbReference>
<evidence type="ECO:0000256" key="3">
    <source>
        <dbReference type="ARBA" id="ARBA00022485"/>
    </source>
</evidence>
<dbReference type="STRING" id="94128.A0A2A3ED93"/>
<dbReference type="FunFam" id="3.40.50.12160:FF:000003">
    <property type="entry name" value="CDK5 regulatory subunit-associated protein 1"/>
    <property type="match status" value="1"/>
</dbReference>
<dbReference type="PANTHER" id="PTHR43020:SF2">
    <property type="entry name" value="MITOCHONDRIAL TRNA METHYLTHIOTRANSFERASE CDK5RAP1"/>
    <property type="match status" value="1"/>
</dbReference>
<evidence type="ECO:0000256" key="6">
    <source>
        <dbReference type="ARBA" id="ARBA00023004"/>
    </source>
</evidence>
<dbReference type="SFLD" id="SFLDG01082">
    <property type="entry name" value="B12-binding_domain_containing"/>
    <property type="match status" value="1"/>
</dbReference>
<reference evidence="13 14" key="1">
    <citation type="submission" date="2014-07" db="EMBL/GenBank/DDBJ databases">
        <title>Genomic and transcriptomic analysis on Apis cerana provide comprehensive insights into honey bee biology.</title>
        <authorList>
            <person name="Diao Q."/>
            <person name="Sun L."/>
            <person name="Zheng H."/>
            <person name="Zheng H."/>
            <person name="Xu S."/>
            <person name="Wang S."/>
            <person name="Zeng Z."/>
            <person name="Hu F."/>
            <person name="Su S."/>
            <person name="Wu J."/>
        </authorList>
    </citation>
    <scope>NUCLEOTIDE SEQUENCE [LARGE SCALE GENOMIC DNA]</scope>
    <source>
        <tissue evidence="13">Pupae without intestine</tissue>
    </source>
</reference>
<dbReference type="PROSITE" id="PS51449">
    <property type="entry name" value="MTTASE_N"/>
    <property type="match status" value="1"/>
</dbReference>
<dbReference type="PROSITE" id="PS01278">
    <property type="entry name" value="MTTASE_RADICAL"/>
    <property type="match status" value="1"/>
</dbReference>
<dbReference type="Pfam" id="PF01938">
    <property type="entry name" value="TRAM"/>
    <property type="match status" value="1"/>
</dbReference>
<evidence type="ECO:0000256" key="5">
    <source>
        <dbReference type="ARBA" id="ARBA00022723"/>
    </source>
</evidence>
<evidence type="ECO:0000313" key="13">
    <source>
        <dbReference type="EMBL" id="PBC29454.1"/>
    </source>
</evidence>
<dbReference type="SFLD" id="SFLDF00273">
    <property type="entry name" value="(dimethylallyl)adenosine_tRNA"/>
    <property type="match status" value="1"/>
</dbReference>
<keyword evidence="3" id="KW-0004">4Fe-4S</keyword>
<comment type="function">
    <text evidence="8">Potential regulator of CDK5 activity.</text>
</comment>
<keyword evidence="6" id="KW-0408">Iron</keyword>
<dbReference type="SFLD" id="SFLDF00413">
    <property type="entry name" value="CDK5RAP1"/>
    <property type="match status" value="1"/>
</dbReference>
<dbReference type="OrthoDB" id="190098at2759"/>
<feature type="domain" description="TRAM" evidence="10">
    <location>
        <begin position="509"/>
        <end position="584"/>
    </location>
</feature>
<dbReference type="PANTHER" id="PTHR43020">
    <property type="entry name" value="CDK5 REGULATORY SUBUNIT-ASSOCIATED PROTEIN 1"/>
    <property type="match status" value="1"/>
</dbReference>
<sequence>MNNAMLCSSKLSRFSKTCNITLNKWFLEKIIQYNSIICHNFQQCQTLHATVIRSETIKEGEKKINDLERFKDLTKAGPSFKDFLSKTEIPIDPIRVPNIPYIQNINGSDQKVYFEVHGCQMNVNDTEVIWSILKSHGYKKVEDINEANIILFITCSIRDNAEQKIWNKLINLNHVRKKKKKNPIKIGLLGCMAERLKDKILERGKLVDIIAGPDSYKDLPRLLSVPDNETAINVLLSFDETYADITPVRLNPNSTSAFVTIMRGCDNMCTYCIVPFTRGRERSRPIESIVKEIQSLSDDGVKEIVLLGQNVNSYRDMSQSKFYTNNMETHLAKGFKTVYKNKKGGRRFCDLLDEVSRINPEMRIRFTSPHPKDFPDEVLQLIAERPNICKEIHLPAQSGNSRILEKMRRGYTREAYIDLVHHIRQIIPNIYLSSDFITGFCGETEEEFQDTLSLIELIKYNKAFLFSYSMREKTTAHRRYQDDVPPNVKQNRLERMISVYRTEAGKLNKLQIGQLQLVLVEKLSKRLHDSFQTRNDGNTRVIIPSMSIPIGKYSRDEKPIKIGDYVVVKIENANSYTLMGKPLYHSSITEYASSSALFHLLFNHAYCCIVHSVLERDIISSMKFLVTINTIVIV</sequence>
<protein>
    <recommendedName>
        <fullName evidence="9">CDK5RAP1-like protein</fullName>
    </recommendedName>
</protein>
<evidence type="ECO:0000259" key="11">
    <source>
        <dbReference type="PROSITE" id="PS51449"/>
    </source>
</evidence>
<accession>A0A2A3ED93</accession>
<dbReference type="InterPro" id="IPR002792">
    <property type="entry name" value="TRAM_dom"/>
</dbReference>